<feature type="compositionally biased region" description="Low complexity" evidence="6">
    <location>
        <begin position="7"/>
        <end position="52"/>
    </location>
</feature>
<evidence type="ECO:0008006" key="9">
    <source>
        <dbReference type="Google" id="ProtNLM"/>
    </source>
</evidence>
<evidence type="ECO:0000256" key="2">
    <source>
        <dbReference type="ARBA" id="ARBA00022692"/>
    </source>
</evidence>
<keyword evidence="2 5" id="KW-0812">Transmembrane</keyword>
<feature type="transmembrane region" description="Helical" evidence="5">
    <location>
        <begin position="180"/>
        <end position="204"/>
    </location>
</feature>
<dbReference type="EMBL" id="CAJJDN010000154">
    <property type="protein sequence ID" value="CAD8124795.1"/>
    <property type="molecule type" value="Genomic_DNA"/>
</dbReference>
<evidence type="ECO:0000256" key="5">
    <source>
        <dbReference type="RuleBase" id="RU004379"/>
    </source>
</evidence>
<accession>A0A8S1RDQ8</accession>
<keyword evidence="8" id="KW-1185">Reference proteome</keyword>
<keyword evidence="4 5" id="KW-0472">Membrane</keyword>
<evidence type="ECO:0000256" key="6">
    <source>
        <dbReference type="SAM" id="MobiDB-lite"/>
    </source>
</evidence>
<feature type="transmembrane region" description="Helical" evidence="5">
    <location>
        <begin position="149"/>
        <end position="168"/>
    </location>
</feature>
<feature type="region of interest" description="Disordered" evidence="6">
    <location>
        <begin position="1"/>
        <end position="63"/>
    </location>
</feature>
<protein>
    <recommendedName>
        <fullName evidence="9">Inhibitor of apoptosis-promoting Bax1 protein</fullName>
    </recommendedName>
</protein>
<evidence type="ECO:0000313" key="8">
    <source>
        <dbReference type="Proteomes" id="UP000692954"/>
    </source>
</evidence>
<feature type="transmembrane region" description="Helical" evidence="5">
    <location>
        <begin position="303"/>
        <end position="327"/>
    </location>
</feature>
<evidence type="ECO:0000256" key="4">
    <source>
        <dbReference type="ARBA" id="ARBA00023136"/>
    </source>
</evidence>
<feature type="transmembrane region" description="Helical" evidence="5">
    <location>
        <begin position="111"/>
        <end position="129"/>
    </location>
</feature>
<dbReference type="GO" id="GO:0016020">
    <property type="term" value="C:membrane"/>
    <property type="evidence" value="ECO:0007669"/>
    <property type="project" value="UniProtKB-SubCell"/>
</dbReference>
<dbReference type="InterPro" id="IPR006214">
    <property type="entry name" value="Bax_inhibitor_1-related"/>
</dbReference>
<gene>
    <name evidence="7" type="ORF">PSON_ATCC_30995.1.T1540006</name>
</gene>
<name>A0A8S1RDQ8_9CILI</name>
<proteinExistence type="inferred from homology"/>
<feature type="transmembrane region" description="Helical" evidence="5">
    <location>
        <begin position="237"/>
        <end position="257"/>
    </location>
</feature>
<comment type="caution">
    <text evidence="7">The sequence shown here is derived from an EMBL/GenBank/DDBJ whole genome shotgun (WGS) entry which is preliminary data.</text>
</comment>
<dbReference type="PANTHER" id="PTHR23291">
    <property type="entry name" value="BAX INHIBITOR-RELATED"/>
    <property type="match status" value="1"/>
</dbReference>
<comment type="subcellular location">
    <subcellularLocation>
        <location evidence="1">Membrane</location>
        <topology evidence="1">Multi-pass membrane protein</topology>
    </subcellularLocation>
</comment>
<dbReference type="Pfam" id="PF01027">
    <property type="entry name" value="Bax1-I"/>
    <property type="match status" value="1"/>
</dbReference>
<dbReference type="AlphaFoldDB" id="A0A8S1RDQ8"/>
<dbReference type="Proteomes" id="UP000692954">
    <property type="component" value="Unassembled WGS sequence"/>
</dbReference>
<evidence type="ECO:0000256" key="3">
    <source>
        <dbReference type="ARBA" id="ARBA00022989"/>
    </source>
</evidence>
<feature type="transmembrane region" description="Helical" evidence="5">
    <location>
        <begin position="263"/>
        <end position="283"/>
    </location>
</feature>
<evidence type="ECO:0000256" key="1">
    <source>
        <dbReference type="ARBA" id="ARBA00004141"/>
    </source>
</evidence>
<dbReference type="PANTHER" id="PTHR23291:SF47">
    <property type="entry name" value="TRANSMEMBRANE BAX INHIBITOR MOTIF CONTAINING 7"/>
    <property type="match status" value="1"/>
</dbReference>
<feature type="transmembrane region" description="Helical" evidence="5">
    <location>
        <begin position="210"/>
        <end position="230"/>
    </location>
</feature>
<organism evidence="7 8">
    <name type="scientific">Paramecium sonneborni</name>
    <dbReference type="NCBI Taxonomy" id="65129"/>
    <lineage>
        <taxon>Eukaryota</taxon>
        <taxon>Sar</taxon>
        <taxon>Alveolata</taxon>
        <taxon>Ciliophora</taxon>
        <taxon>Intramacronucleata</taxon>
        <taxon>Oligohymenophorea</taxon>
        <taxon>Peniculida</taxon>
        <taxon>Parameciidae</taxon>
        <taxon>Paramecium</taxon>
    </lineage>
</organism>
<dbReference type="OrthoDB" id="7933078at2759"/>
<comment type="similarity">
    <text evidence="5">Belongs to the BI1 family.</text>
</comment>
<evidence type="ECO:0000313" key="7">
    <source>
        <dbReference type="EMBL" id="CAD8124795.1"/>
    </source>
</evidence>
<reference evidence="7" key="1">
    <citation type="submission" date="2021-01" db="EMBL/GenBank/DDBJ databases">
        <authorList>
            <consortium name="Genoscope - CEA"/>
            <person name="William W."/>
        </authorList>
    </citation>
    <scope>NUCLEOTIDE SEQUENCE</scope>
</reference>
<sequence length="330" mass="38366">MSNQQVQSNKQYPQSNQQQYPQQYPLQYPQYQQAQIQQSNDEQSQQQQYYKPQQHHDSYQQVPHYQQSIPQNNVAFNIEEQQKNPLDDFEHADSLLCNVGFDQRKNFIVKVYSLLTIQLFVTFLMVTIACFSQQFRDLLINPNNYEATPFYWTMFSISFVTELAIFCFKKLARKVPNNYIALTIFTISFSFVVAGSCALCKDVFVNGGTLILIAALMTFVVTASLTVYAYKTKNDFTLAGGSLFIFSSILFILFIFAYCFFDLILWLILCSFSVILYGFYLIYDTQLIIGGKTHKLTIDDYVIGTMFIYIDVIIMFLRILQILMILFGKK</sequence>
<keyword evidence="3 5" id="KW-1133">Transmembrane helix</keyword>